<gene>
    <name evidence="1" type="ORF">NCTC10485_01748</name>
</gene>
<organism evidence="1 2">
    <name type="scientific">Mycolicibacterium chitae</name>
    <name type="common">Mycobacterium chitae</name>
    <dbReference type="NCBI Taxonomy" id="1792"/>
    <lineage>
        <taxon>Bacteria</taxon>
        <taxon>Bacillati</taxon>
        <taxon>Actinomycetota</taxon>
        <taxon>Actinomycetes</taxon>
        <taxon>Mycobacteriales</taxon>
        <taxon>Mycobacteriaceae</taxon>
        <taxon>Mycolicibacterium</taxon>
    </lineage>
</organism>
<evidence type="ECO:0000313" key="1">
    <source>
        <dbReference type="EMBL" id="VEG47467.1"/>
    </source>
</evidence>
<protein>
    <submittedName>
        <fullName evidence="1">Uncharacterized protein</fullName>
    </submittedName>
</protein>
<name>A0A448I4L1_MYCCI</name>
<accession>A0A448I4L1</accession>
<dbReference type="RefSeq" id="WP_258538473.1">
    <property type="nucleotide sequence ID" value="NZ_AP022604.1"/>
</dbReference>
<dbReference type="Proteomes" id="UP000282551">
    <property type="component" value="Chromosome"/>
</dbReference>
<dbReference type="AlphaFoldDB" id="A0A448I4L1"/>
<evidence type="ECO:0000313" key="2">
    <source>
        <dbReference type="Proteomes" id="UP000282551"/>
    </source>
</evidence>
<dbReference type="EMBL" id="LR134355">
    <property type="protein sequence ID" value="VEG47467.1"/>
    <property type="molecule type" value="Genomic_DNA"/>
</dbReference>
<sequence>MITLGRLRGLLAEAGRTPSRTRLNHATGVRGRDLPIMCDALLT</sequence>
<reference evidence="1 2" key="1">
    <citation type="submission" date="2018-12" db="EMBL/GenBank/DDBJ databases">
        <authorList>
            <consortium name="Pathogen Informatics"/>
        </authorList>
    </citation>
    <scope>NUCLEOTIDE SEQUENCE [LARGE SCALE GENOMIC DNA]</scope>
    <source>
        <strain evidence="1 2">NCTC10485</strain>
    </source>
</reference>
<proteinExistence type="predicted"/>
<keyword evidence="2" id="KW-1185">Reference proteome</keyword>